<dbReference type="RefSeq" id="WP_304542414.1">
    <property type="nucleotide sequence ID" value="NZ_JARPTC010000012.1"/>
</dbReference>
<dbReference type="Proteomes" id="UP001172911">
    <property type="component" value="Unassembled WGS sequence"/>
</dbReference>
<feature type="transmembrane region" description="Helical" evidence="1">
    <location>
        <begin position="323"/>
        <end position="345"/>
    </location>
</feature>
<feature type="transmembrane region" description="Helical" evidence="1">
    <location>
        <begin position="34"/>
        <end position="63"/>
    </location>
</feature>
<proteinExistence type="predicted"/>
<evidence type="ECO:0000256" key="1">
    <source>
        <dbReference type="SAM" id="Phobius"/>
    </source>
</evidence>
<comment type="caution">
    <text evidence="2">The sequence shown here is derived from an EMBL/GenBank/DDBJ whole genome shotgun (WGS) entry which is preliminary data.</text>
</comment>
<name>A0AAW7ZD60_9FIRM</name>
<reference evidence="2" key="2">
    <citation type="submission" date="2023-03" db="EMBL/GenBank/DDBJ databases">
        <authorList>
            <person name="Zhang Z."/>
        </authorList>
    </citation>
    <scope>NUCLEOTIDE SEQUENCE</scope>
    <source>
        <strain evidence="2">DSA</strain>
    </source>
</reference>
<dbReference type="InterPro" id="IPR038728">
    <property type="entry name" value="YkvI-like"/>
</dbReference>
<dbReference type="PANTHER" id="PTHR37814">
    <property type="entry name" value="CONSERVED MEMBRANE PROTEIN"/>
    <property type="match status" value="1"/>
</dbReference>
<keyword evidence="1" id="KW-0812">Transmembrane</keyword>
<feature type="transmembrane region" description="Helical" evidence="1">
    <location>
        <begin position="9"/>
        <end position="28"/>
    </location>
</feature>
<feature type="transmembrane region" description="Helical" evidence="1">
    <location>
        <begin position="142"/>
        <end position="165"/>
    </location>
</feature>
<reference evidence="2" key="1">
    <citation type="journal article" date="2023" name="J. Hazard. Mater.">
        <title>Anaerobic biodegradation of pyrene and benzo[a]pyrene by a new sulfate-reducing Desulforamulus aquiferis strain DSA.</title>
        <authorList>
            <person name="Zhang Z."/>
            <person name="Sun J."/>
            <person name="Gong X."/>
            <person name="Wang C."/>
            <person name="Wang H."/>
        </authorList>
    </citation>
    <scope>NUCLEOTIDE SEQUENCE</scope>
    <source>
        <strain evidence="2">DSA</strain>
    </source>
</reference>
<sequence length="351" mass="37228">MINNQGSMLIRLIATYIGAVIGAGFASGQEILQFFILFGYMGLAGVAVATVLFAYLGALILYLSIKLRSGSYQELLSYLLGNWAGRFMDLLSLWMLLGGLAVMLSGSGAVVQEYLGFPGWVGILAALVVIAMVIFNGVKGLLLANVILVPVKFAAVCMIAVLAILYRGLPEQLPAISSYGISGNWLWSSVLYVSFNMIVPVAVLSSLGRSVPPRIGILGGIIGGIGLGFTALLVTLAGLAFYPEVAGYEVPMLYMASGVNAGLRPLFALLIWLAILTTAIANAHGFASRLAPDGGKRYRLFGLAACLGVMPLTVFDFSSLVRFLYPLFGYAGLLLLAAMLIVPIVKSKRKI</sequence>
<dbReference type="PANTHER" id="PTHR37814:SF1">
    <property type="entry name" value="MEMBRANE PROTEIN"/>
    <property type="match status" value="1"/>
</dbReference>
<feature type="transmembrane region" description="Helical" evidence="1">
    <location>
        <begin position="217"/>
        <end position="242"/>
    </location>
</feature>
<feature type="transmembrane region" description="Helical" evidence="1">
    <location>
        <begin position="262"/>
        <end position="286"/>
    </location>
</feature>
<protein>
    <recommendedName>
        <fullName evidence="4">Membrane protein YkvI</fullName>
    </recommendedName>
</protein>
<dbReference type="EMBL" id="JARPTC010000012">
    <property type="protein sequence ID" value="MDO7787271.1"/>
    <property type="molecule type" value="Genomic_DNA"/>
</dbReference>
<evidence type="ECO:0000313" key="2">
    <source>
        <dbReference type="EMBL" id="MDO7787271.1"/>
    </source>
</evidence>
<dbReference type="AlphaFoldDB" id="A0AAW7ZD60"/>
<organism evidence="2 3">
    <name type="scientific">Desulforamulus aquiferis</name>
    <dbReference type="NCBI Taxonomy" id="1397668"/>
    <lineage>
        <taxon>Bacteria</taxon>
        <taxon>Bacillati</taxon>
        <taxon>Bacillota</taxon>
        <taxon>Clostridia</taxon>
        <taxon>Eubacteriales</taxon>
        <taxon>Peptococcaceae</taxon>
        <taxon>Desulforamulus</taxon>
    </lineage>
</organism>
<feature type="transmembrane region" description="Helical" evidence="1">
    <location>
        <begin position="298"/>
        <end position="317"/>
    </location>
</feature>
<evidence type="ECO:0008006" key="4">
    <source>
        <dbReference type="Google" id="ProtNLM"/>
    </source>
</evidence>
<gene>
    <name evidence="2" type="ORF">P6N53_08570</name>
</gene>
<accession>A0AAW7ZD60</accession>
<keyword evidence="1" id="KW-1133">Transmembrane helix</keyword>
<feature type="transmembrane region" description="Helical" evidence="1">
    <location>
        <begin position="185"/>
        <end position="205"/>
    </location>
</feature>
<evidence type="ECO:0000313" key="3">
    <source>
        <dbReference type="Proteomes" id="UP001172911"/>
    </source>
</evidence>
<keyword evidence="3" id="KW-1185">Reference proteome</keyword>
<feature type="transmembrane region" description="Helical" evidence="1">
    <location>
        <begin position="117"/>
        <end position="135"/>
    </location>
</feature>
<keyword evidence="1" id="KW-0472">Membrane</keyword>